<dbReference type="Proteomes" id="UP000013989">
    <property type="component" value="Unassembled WGS sequence"/>
</dbReference>
<dbReference type="AlphaFoldDB" id="A0A9W5QFZ2"/>
<evidence type="ECO:0000313" key="2">
    <source>
        <dbReference type="Proteomes" id="UP000013989"/>
    </source>
</evidence>
<dbReference type="RefSeq" id="WP_000377268.1">
    <property type="nucleotide sequence ID" value="NZ_KB976754.1"/>
</dbReference>
<gene>
    <name evidence="1" type="ORF">IGU_03751</name>
</gene>
<dbReference type="EMBL" id="AHEJ01000066">
    <property type="protein sequence ID" value="EOP62570.1"/>
    <property type="molecule type" value="Genomic_DNA"/>
</dbReference>
<evidence type="ECO:0000313" key="1">
    <source>
        <dbReference type="EMBL" id="EOP62570.1"/>
    </source>
</evidence>
<reference evidence="1 2" key="1">
    <citation type="submission" date="2012-12" db="EMBL/GenBank/DDBJ databases">
        <title>The Genome Sequence of Bacillus cereus ISP2954.</title>
        <authorList>
            <consortium name="The Broad Institute Genome Sequencing Platform"/>
            <consortium name="The Broad Institute Genome Sequencing Center for Infectious Disease"/>
            <person name="Feldgarden M."/>
            <person name="Van der Auwera G.A."/>
            <person name="Mahillon J."/>
            <person name="Duprez V."/>
            <person name="Timmery S."/>
            <person name="Mattelet C."/>
            <person name="Dierick K."/>
            <person name="Sun M."/>
            <person name="Yu Z."/>
            <person name="Zhu L."/>
            <person name="Hu X."/>
            <person name="Shank E.B."/>
            <person name="Swiecicka I."/>
            <person name="Hansen B.M."/>
            <person name="Andrup L."/>
            <person name="Walker B."/>
            <person name="Young S.K."/>
            <person name="Zeng Q."/>
            <person name="Gargeya S."/>
            <person name="Fitzgerald M."/>
            <person name="Haas B."/>
            <person name="Abouelleil A."/>
            <person name="Alvarado L."/>
            <person name="Arachchi H.M."/>
            <person name="Berlin A.M."/>
            <person name="Chapman S.B."/>
            <person name="Dewar J."/>
            <person name="Goldberg J."/>
            <person name="Griggs A."/>
            <person name="Gujja S."/>
            <person name="Hansen M."/>
            <person name="Howarth C."/>
            <person name="Imamovic A."/>
            <person name="Larimer J."/>
            <person name="McCowan C."/>
            <person name="Murphy C."/>
            <person name="Neiman D."/>
            <person name="Pearson M."/>
            <person name="Priest M."/>
            <person name="Roberts A."/>
            <person name="Saif S."/>
            <person name="Shea T."/>
            <person name="Sisk P."/>
            <person name="Sykes S."/>
            <person name="Wortman J."/>
            <person name="Nusbaum C."/>
            <person name="Birren B."/>
        </authorList>
    </citation>
    <scope>NUCLEOTIDE SEQUENCE [LARGE SCALE GENOMIC DNA]</scope>
    <source>
        <strain evidence="1 2">ISP2954</strain>
    </source>
</reference>
<organism evidence="1 2">
    <name type="scientific">Bacillus cereus ISP2954</name>
    <dbReference type="NCBI Taxonomy" id="1053215"/>
    <lineage>
        <taxon>Bacteria</taxon>
        <taxon>Bacillati</taxon>
        <taxon>Bacillota</taxon>
        <taxon>Bacilli</taxon>
        <taxon>Bacillales</taxon>
        <taxon>Bacillaceae</taxon>
        <taxon>Bacillus</taxon>
        <taxon>Bacillus cereus group</taxon>
    </lineage>
</organism>
<proteinExistence type="predicted"/>
<sequence>MDSILEGHRKFFRFPKSLDVGEYIENVYIDTMNTCKLHDILKKHLLILFYSTSCEGCLPSMEALDKFLTKDSSLNVLILIDTSPENFEYIKSTFEGRALVSLCNKDKMKKEFKVSGVPRTYFVNELGQVLYAEIGYQDNMFEDIITKFKCIIEY</sequence>
<dbReference type="Gene3D" id="3.40.30.10">
    <property type="entry name" value="Glutaredoxin"/>
    <property type="match status" value="1"/>
</dbReference>
<comment type="caution">
    <text evidence="1">The sequence shown here is derived from an EMBL/GenBank/DDBJ whole genome shotgun (WGS) entry which is preliminary data.</text>
</comment>
<accession>A0A9W5QFZ2</accession>
<dbReference type="InterPro" id="IPR036249">
    <property type="entry name" value="Thioredoxin-like_sf"/>
</dbReference>
<name>A0A9W5QFZ2_BACCE</name>
<protein>
    <submittedName>
        <fullName evidence="1">Uncharacterized protein</fullName>
    </submittedName>
</protein>
<dbReference type="SUPFAM" id="SSF52833">
    <property type="entry name" value="Thioredoxin-like"/>
    <property type="match status" value="1"/>
</dbReference>